<sequence>MLKELNAIAGGLLGLRGYPTQPVWSGVPRRDAPADHHPSIRAPKHGALARDGRPLGRHALHS</sequence>
<feature type="region of interest" description="Disordered" evidence="1">
    <location>
        <begin position="24"/>
        <end position="62"/>
    </location>
</feature>
<dbReference type="Proteomes" id="UP000294862">
    <property type="component" value="Unassembled WGS sequence"/>
</dbReference>
<feature type="compositionally biased region" description="Basic and acidic residues" evidence="1">
    <location>
        <begin position="28"/>
        <end position="38"/>
    </location>
</feature>
<keyword evidence="3" id="KW-1185">Reference proteome</keyword>
<proteinExistence type="predicted"/>
<evidence type="ECO:0000313" key="2">
    <source>
        <dbReference type="EMBL" id="TCO41334.1"/>
    </source>
</evidence>
<organism evidence="2 3">
    <name type="scientific">Dokdonella fugitiva</name>
    <dbReference type="NCBI Taxonomy" id="328517"/>
    <lineage>
        <taxon>Bacteria</taxon>
        <taxon>Pseudomonadati</taxon>
        <taxon>Pseudomonadota</taxon>
        <taxon>Gammaproteobacteria</taxon>
        <taxon>Lysobacterales</taxon>
        <taxon>Rhodanobacteraceae</taxon>
        <taxon>Dokdonella</taxon>
    </lineage>
</organism>
<comment type="caution">
    <text evidence="2">The sequence shown here is derived from an EMBL/GenBank/DDBJ whole genome shotgun (WGS) entry which is preliminary data.</text>
</comment>
<dbReference type="AlphaFoldDB" id="A0A4R2IA55"/>
<dbReference type="RefSeq" id="WP_158287385.1">
    <property type="nucleotide sequence ID" value="NZ_SLWQ01000003.1"/>
</dbReference>
<accession>A0A4R2IA55</accession>
<reference evidence="2 3" key="1">
    <citation type="journal article" date="2015" name="Stand. Genomic Sci.">
        <title>Genomic Encyclopedia of Bacterial and Archaeal Type Strains, Phase III: the genomes of soil and plant-associated and newly described type strains.</title>
        <authorList>
            <person name="Whitman W.B."/>
            <person name="Woyke T."/>
            <person name="Klenk H.P."/>
            <person name="Zhou Y."/>
            <person name="Lilburn T.G."/>
            <person name="Beck B.J."/>
            <person name="De Vos P."/>
            <person name="Vandamme P."/>
            <person name="Eisen J.A."/>
            <person name="Garrity G."/>
            <person name="Hugenholtz P."/>
            <person name="Kyrpides N.C."/>
        </authorList>
    </citation>
    <scope>NUCLEOTIDE SEQUENCE [LARGE SCALE GENOMIC DNA]</scope>
    <source>
        <strain evidence="2 3">A3</strain>
    </source>
</reference>
<name>A0A4R2IA55_9GAMM</name>
<dbReference type="EMBL" id="SLWQ01000003">
    <property type="protein sequence ID" value="TCO41334.1"/>
    <property type="molecule type" value="Genomic_DNA"/>
</dbReference>
<gene>
    <name evidence="2" type="ORF">EV148_103254</name>
</gene>
<protein>
    <submittedName>
        <fullName evidence="2">Uncharacterized protein</fullName>
    </submittedName>
</protein>
<evidence type="ECO:0000313" key="3">
    <source>
        <dbReference type="Proteomes" id="UP000294862"/>
    </source>
</evidence>
<evidence type="ECO:0000256" key="1">
    <source>
        <dbReference type="SAM" id="MobiDB-lite"/>
    </source>
</evidence>